<evidence type="ECO:0000313" key="3">
    <source>
        <dbReference type="EMBL" id="KKK89298.1"/>
    </source>
</evidence>
<dbReference type="PANTHER" id="PTHR23115">
    <property type="entry name" value="TRANSLATION FACTOR"/>
    <property type="match status" value="1"/>
</dbReference>
<keyword evidence="1" id="KW-0547">Nucleotide-binding</keyword>
<keyword evidence="2" id="KW-0342">GTP-binding</keyword>
<dbReference type="AlphaFoldDB" id="A0A0F8Z6B8"/>
<proteinExistence type="predicted"/>
<comment type="caution">
    <text evidence="3">The sequence shown here is derived from an EMBL/GenBank/DDBJ whole genome shotgun (WGS) entry which is preliminary data.</text>
</comment>
<dbReference type="GO" id="GO:0005525">
    <property type="term" value="F:GTP binding"/>
    <property type="evidence" value="ECO:0007669"/>
    <property type="project" value="UniProtKB-KW"/>
</dbReference>
<reference evidence="3" key="1">
    <citation type="journal article" date="2015" name="Nature">
        <title>Complex archaea that bridge the gap between prokaryotes and eukaryotes.</title>
        <authorList>
            <person name="Spang A."/>
            <person name="Saw J.H."/>
            <person name="Jorgensen S.L."/>
            <person name="Zaremba-Niedzwiedzka K."/>
            <person name="Martijn J."/>
            <person name="Lind A.E."/>
            <person name="van Eijk R."/>
            <person name="Schleper C."/>
            <person name="Guy L."/>
            <person name="Ettema T.J."/>
        </authorList>
    </citation>
    <scope>NUCLEOTIDE SEQUENCE</scope>
</reference>
<evidence type="ECO:0008006" key="4">
    <source>
        <dbReference type="Google" id="ProtNLM"/>
    </source>
</evidence>
<dbReference type="SUPFAM" id="SSF50447">
    <property type="entry name" value="Translation proteins"/>
    <property type="match status" value="1"/>
</dbReference>
<evidence type="ECO:0000256" key="2">
    <source>
        <dbReference type="ARBA" id="ARBA00023134"/>
    </source>
</evidence>
<dbReference type="InterPro" id="IPR009000">
    <property type="entry name" value="Transl_B-barrel_sf"/>
</dbReference>
<dbReference type="InterPro" id="IPR027417">
    <property type="entry name" value="P-loop_NTPase"/>
</dbReference>
<sequence>MVDYSRERFDAVREEAGQFLESVGIEALFYIPISAIDGDNVAGKSKNMNWYDGPTFLQSLDTLAISQTAEEEALLFPIQDVYKIDAKRINVGRVEAGVIAKDAKVKILPGGQVTTVNSVERFLEDTDKAVASE</sequence>
<dbReference type="Gene3D" id="2.40.30.10">
    <property type="entry name" value="Translation factors"/>
    <property type="match status" value="1"/>
</dbReference>
<dbReference type="EMBL" id="LAZR01049594">
    <property type="protein sequence ID" value="KKK89298.1"/>
    <property type="molecule type" value="Genomic_DNA"/>
</dbReference>
<dbReference type="Gene3D" id="3.40.50.300">
    <property type="entry name" value="P-loop containing nucleotide triphosphate hydrolases"/>
    <property type="match status" value="1"/>
</dbReference>
<organism evidence="3">
    <name type="scientific">marine sediment metagenome</name>
    <dbReference type="NCBI Taxonomy" id="412755"/>
    <lineage>
        <taxon>unclassified sequences</taxon>
        <taxon>metagenomes</taxon>
        <taxon>ecological metagenomes</taxon>
    </lineage>
</organism>
<gene>
    <name evidence="3" type="ORF">LCGC14_2734530</name>
</gene>
<accession>A0A0F8Z6B8</accession>
<feature type="non-terminal residue" evidence="3">
    <location>
        <position position="133"/>
    </location>
</feature>
<name>A0A0F8Z6B8_9ZZZZ</name>
<dbReference type="InterPro" id="IPR050100">
    <property type="entry name" value="TRAFAC_GTPase_members"/>
</dbReference>
<evidence type="ECO:0000256" key="1">
    <source>
        <dbReference type="ARBA" id="ARBA00022741"/>
    </source>
</evidence>
<protein>
    <recommendedName>
        <fullName evidence="4">Tr-type G domain-containing protein</fullName>
    </recommendedName>
</protein>